<organism evidence="1 2">
    <name type="scientific">Mycobacterium tuberculosis</name>
    <dbReference type="NCBI Taxonomy" id="1773"/>
    <lineage>
        <taxon>Bacteria</taxon>
        <taxon>Bacillati</taxon>
        <taxon>Actinomycetota</taxon>
        <taxon>Actinomycetes</taxon>
        <taxon>Mycobacteriales</taxon>
        <taxon>Mycobacteriaceae</taxon>
        <taxon>Mycobacterium</taxon>
        <taxon>Mycobacterium tuberculosis complex</taxon>
    </lineage>
</organism>
<proteinExistence type="predicted"/>
<dbReference type="AlphaFoldDB" id="A0A916LCK5"/>
<gene>
    <name evidence="1" type="ORF">ERS007739_02968</name>
</gene>
<comment type="caution">
    <text evidence="1">The sequence shown here is derived from an EMBL/GenBank/DDBJ whole genome shotgun (WGS) entry which is preliminary data.</text>
</comment>
<evidence type="ECO:0000313" key="2">
    <source>
        <dbReference type="Proteomes" id="UP000039021"/>
    </source>
</evidence>
<protein>
    <submittedName>
        <fullName evidence="1">Uncharacterized protein</fullName>
    </submittedName>
</protein>
<reference evidence="2" key="1">
    <citation type="submission" date="2015-03" db="EMBL/GenBank/DDBJ databases">
        <authorList>
            <consortium name="Pathogen Informatics"/>
        </authorList>
    </citation>
    <scope>NUCLEOTIDE SEQUENCE [LARGE SCALE GENOMIC DNA]</scope>
    <source>
        <strain evidence="2">N09902308</strain>
    </source>
</reference>
<name>A0A916LCK5_MYCTX</name>
<evidence type="ECO:0000313" key="1">
    <source>
        <dbReference type="EMBL" id="COY68344.1"/>
    </source>
</evidence>
<dbReference type="EMBL" id="CSBK01001452">
    <property type="protein sequence ID" value="COY68344.1"/>
    <property type="molecule type" value="Genomic_DNA"/>
</dbReference>
<sequence>MLINAYTGDRWAASIHSSAMPSARAPAITRGSCGSSRIRRCAS</sequence>
<accession>A0A916LCK5</accession>
<dbReference type="Proteomes" id="UP000039021">
    <property type="component" value="Unassembled WGS sequence"/>
</dbReference>